<comment type="caution">
    <text evidence="2">The sequence shown here is derived from an EMBL/GenBank/DDBJ whole genome shotgun (WGS) entry which is preliminary data.</text>
</comment>
<evidence type="ECO:0000256" key="1">
    <source>
        <dbReference type="SAM" id="MobiDB-lite"/>
    </source>
</evidence>
<proteinExistence type="predicted"/>
<dbReference type="Proteomes" id="UP000306274">
    <property type="component" value="Unassembled WGS sequence"/>
</dbReference>
<feature type="compositionally biased region" description="Basic and acidic residues" evidence="1">
    <location>
        <begin position="51"/>
        <end position="60"/>
    </location>
</feature>
<keyword evidence="3" id="KW-1185">Reference proteome</keyword>
<dbReference type="EMBL" id="SRZK01000237">
    <property type="protein sequence ID" value="TGZ06331.1"/>
    <property type="molecule type" value="Genomic_DNA"/>
</dbReference>
<gene>
    <name evidence="2" type="ORF">E5Z02_21975</name>
</gene>
<reference evidence="2 3" key="1">
    <citation type="submission" date="2019-04" db="EMBL/GenBank/DDBJ databases">
        <title>Streptomyces rhizosphaericola sp. nov., an actinobacterium isolated from the wheat rhizosphere.</title>
        <authorList>
            <person name="Vargas Hoyos H.A."/>
            <person name="Santos S.N."/>
            <person name="Genuario D.B."/>
            <person name="Melo I.S."/>
            <person name="Da Silva L.J."/>
            <person name="Da Silva F.S.P."/>
            <person name="Zucchi T.D."/>
        </authorList>
    </citation>
    <scope>NUCLEOTIDE SEQUENCE [LARGE SCALE GENOMIC DNA]</scope>
    <source>
        <strain evidence="2 3">1AS2c</strain>
    </source>
</reference>
<sequence>MADALRTGVSGGSVAGCPAVGAGSRAGADVTGYERHGDGPVAPRAPPVREPGGRSTREPGRTPPTP</sequence>
<evidence type="ECO:0000313" key="3">
    <source>
        <dbReference type="Proteomes" id="UP000306274"/>
    </source>
</evidence>
<name>A0ABY2PC68_9ACTN</name>
<evidence type="ECO:0000313" key="2">
    <source>
        <dbReference type="EMBL" id="TGZ06331.1"/>
    </source>
</evidence>
<accession>A0ABY2PC68</accession>
<dbReference type="PROSITE" id="PS51257">
    <property type="entry name" value="PROKAR_LIPOPROTEIN"/>
    <property type="match status" value="1"/>
</dbReference>
<feature type="region of interest" description="Disordered" evidence="1">
    <location>
        <begin position="1"/>
        <end position="66"/>
    </location>
</feature>
<organism evidence="2 3">
    <name type="scientific">Streptomyces rhizosphaericola</name>
    <dbReference type="NCBI Taxonomy" id="2564098"/>
    <lineage>
        <taxon>Bacteria</taxon>
        <taxon>Bacillati</taxon>
        <taxon>Actinomycetota</taxon>
        <taxon>Actinomycetes</taxon>
        <taxon>Kitasatosporales</taxon>
        <taxon>Streptomycetaceae</taxon>
        <taxon>Streptomyces</taxon>
    </lineage>
</organism>
<protein>
    <submittedName>
        <fullName evidence="2">Uncharacterized protein</fullName>
    </submittedName>
</protein>